<dbReference type="EMBL" id="CAUYUJ010021112">
    <property type="protein sequence ID" value="CAK0902762.1"/>
    <property type="molecule type" value="Genomic_DNA"/>
</dbReference>
<feature type="compositionally biased region" description="Low complexity" evidence="1">
    <location>
        <begin position="80"/>
        <end position="92"/>
    </location>
</feature>
<keyword evidence="3" id="KW-1185">Reference proteome</keyword>
<organism evidence="2 3">
    <name type="scientific">Prorocentrum cordatum</name>
    <dbReference type="NCBI Taxonomy" id="2364126"/>
    <lineage>
        <taxon>Eukaryota</taxon>
        <taxon>Sar</taxon>
        <taxon>Alveolata</taxon>
        <taxon>Dinophyceae</taxon>
        <taxon>Prorocentrales</taxon>
        <taxon>Prorocentraceae</taxon>
        <taxon>Prorocentrum</taxon>
    </lineage>
</organism>
<feature type="compositionally biased region" description="Low complexity" evidence="1">
    <location>
        <begin position="1"/>
        <end position="13"/>
    </location>
</feature>
<evidence type="ECO:0000313" key="2">
    <source>
        <dbReference type="EMBL" id="CAK0902762.1"/>
    </source>
</evidence>
<protein>
    <submittedName>
        <fullName evidence="2">Uncharacterized protein</fullName>
    </submittedName>
</protein>
<gene>
    <name evidence="2" type="ORF">PCOR1329_LOCUS79262</name>
</gene>
<comment type="caution">
    <text evidence="2">The sequence shown here is derived from an EMBL/GenBank/DDBJ whole genome shotgun (WGS) entry which is preliminary data.</text>
</comment>
<evidence type="ECO:0000256" key="1">
    <source>
        <dbReference type="SAM" id="MobiDB-lite"/>
    </source>
</evidence>
<feature type="region of interest" description="Disordered" evidence="1">
    <location>
        <begin position="1"/>
        <end position="180"/>
    </location>
</feature>
<sequence length="339" mass="34489">GEVRAPGARRAAAGGAGQPGAEGAGPELGRDLLREHPEELAQGGRLHTGGAPHGHPQASRGRRGRLASQVGRAQRHLQERGQPPARDGAPGPRQRRAGAGREGAAGAERQARPERGRRRPGPPGQGGQRAAGGHAAKPAGAQALGVRDQGDAGQDPTDPGHHGPDEGPPGVPAGADAEHVQLRGLALAACADGAHPGPRVHEARGAPVDAAAEPRVSHPQRGRGAAGAEGVAAPRGAALRGPAGQDRGPADRHALPGGLDGARRQGRAEHRDLCAVHAAERQGDVGGPGAPRQRGGRRADECAVLTGRAVVEGGAFLRRWESASRAPGAFFRSRRRWGL</sequence>
<feature type="compositionally biased region" description="Low complexity" evidence="1">
    <location>
        <begin position="131"/>
        <end position="145"/>
    </location>
</feature>
<name>A0ABN9XS12_9DINO</name>
<reference evidence="2" key="1">
    <citation type="submission" date="2023-10" db="EMBL/GenBank/DDBJ databases">
        <authorList>
            <person name="Chen Y."/>
            <person name="Shah S."/>
            <person name="Dougan E. K."/>
            <person name="Thang M."/>
            <person name="Chan C."/>
        </authorList>
    </citation>
    <scope>NUCLEOTIDE SEQUENCE [LARGE SCALE GENOMIC DNA]</scope>
</reference>
<accession>A0ABN9XS12</accession>
<feature type="region of interest" description="Disordered" evidence="1">
    <location>
        <begin position="192"/>
        <end position="268"/>
    </location>
</feature>
<dbReference type="Proteomes" id="UP001189429">
    <property type="component" value="Unassembled WGS sequence"/>
</dbReference>
<feature type="compositionally biased region" description="Gly residues" evidence="1">
    <location>
        <begin position="14"/>
        <end position="23"/>
    </location>
</feature>
<proteinExistence type="predicted"/>
<feature type="non-terminal residue" evidence="2">
    <location>
        <position position="1"/>
    </location>
</feature>
<evidence type="ECO:0000313" key="3">
    <source>
        <dbReference type="Proteomes" id="UP001189429"/>
    </source>
</evidence>
<feature type="non-terminal residue" evidence="2">
    <location>
        <position position="339"/>
    </location>
</feature>
<feature type="compositionally biased region" description="Basic and acidic residues" evidence="1">
    <location>
        <begin position="28"/>
        <end position="39"/>
    </location>
</feature>
<feature type="compositionally biased region" description="Low complexity" evidence="1">
    <location>
        <begin position="222"/>
        <end position="244"/>
    </location>
</feature>